<dbReference type="Gene3D" id="3.40.50.880">
    <property type="match status" value="1"/>
</dbReference>
<dbReference type="PROSITE" id="PS51273">
    <property type="entry name" value="GATASE_TYPE_1"/>
    <property type="match status" value="1"/>
</dbReference>
<dbReference type="AlphaFoldDB" id="A0A9E6Y329"/>
<sequence>MILQHGTDGPPGRLGEWLAERGIPYEVHRSDQAPPPEDVVRRPWIASLGSELSATTPAPSWPADEIDAMRRAVDAGVPVLGLCFGGQALSLALGGRVEPADPPEIGWVPVDPGDGIVTSGPWFQWHFEQLTVPPGAVELGRSAAGPAAFRIGPHLGTQFHPEATPAIACRWTELAGHTVPWLDAGELVRQSEVVGGDAVRAQAFRLFDAWWAMGAGA</sequence>
<dbReference type="Proteomes" id="UP001162834">
    <property type="component" value="Chromosome"/>
</dbReference>
<dbReference type="RefSeq" id="WP_259313088.1">
    <property type="nucleotide sequence ID" value="NZ_CP087164.1"/>
</dbReference>
<dbReference type="PANTHER" id="PTHR42695:SF5">
    <property type="entry name" value="GLUTAMINE AMIDOTRANSFERASE YLR126C-RELATED"/>
    <property type="match status" value="1"/>
</dbReference>
<dbReference type="EMBL" id="CP087164">
    <property type="protein sequence ID" value="UGS39080.1"/>
    <property type="molecule type" value="Genomic_DNA"/>
</dbReference>
<name>A0A9E6Y329_9ACTN</name>
<gene>
    <name evidence="2" type="ORF">DSM104329_05512</name>
</gene>
<evidence type="ECO:0000313" key="2">
    <source>
        <dbReference type="EMBL" id="UGS39080.1"/>
    </source>
</evidence>
<dbReference type="KEGG" id="sbae:DSM104329_05512"/>
<dbReference type="SUPFAM" id="SSF52317">
    <property type="entry name" value="Class I glutamine amidotransferase-like"/>
    <property type="match status" value="1"/>
</dbReference>
<dbReference type="CDD" id="cd01741">
    <property type="entry name" value="GATase1_1"/>
    <property type="match status" value="1"/>
</dbReference>
<evidence type="ECO:0000259" key="1">
    <source>
        <dbReference type="Pfam" id="PF00117"/>
    </source>
</evidence>
<dbReference type="InterPro" id="IPR017926">
    <property type="entry name" value="GATASE"/>
</dbReference>
<dbReference type="InterPro" id="IPR044992">
    <property type="entry name" value="ChyE-like"/>
</dbReference>
<keyword evidence="3" id="KW-1185">Reference proteome</keyword>
<dbReference type="PANTHER" id="PTHR42695">
    <property type="entry name" value="GLUTAMINE AMIDOTRANSFERASE YLR126C-RELATED"/>
    <property type="match status" value="1"/>
</dbReference>
<evidence type="ECO:0000313" key="3">
    <source>
        <dbReference type="Proteomes" id="UP001162834"/>
    </source>
</evidence>
<dbReference type="InterPro" id="IPR029062">
    <property type="entry name" value="Class_I_gatase-like"/>
</dbReference>
<protein>
    <recommendedName>
        <fullName evidence="1">Glutamine amidotransferase domain-containing protein</fullName>
    </recommendedName>
</protein>
<proteinExistence type="predicted"/>
<feature type="domain" description="Glutamine amidotransferase" evidence="1">
    <location>
        <begin position="57"/>
        <end position="165"/>
    </location>
</feature>
<dbReference type="GO" id="GO:0005829">
    <property type="term" value="C:cytosol"/>
    <property type="evidence" value="ECO:0007669"/>
    <property type="project" value="TreeGrafter"/>
</dbReference>
<dbReference type="Pfam" id="PF00117">
    <property type="entry name" value="GATase"/>
    <property type="match status" value="1"/>
</dbReference>
<accession>A0A9E6Y329</accession>
<organism evidence="2 3">
    <name type="scientific">Capillimicrobium parvum</name>
    <dbReference type="NCBI Taxonomy" id="2884022"/>
    <lineage>
        <taxon>Bacteria</taxon>
        <taxon>Bacillati</taxon>
        <taxon>Actinomycetota</taxon>
        <taxon>Thermoleophilia</taxon>
        <taxon>Solirubrobacterales</taxon>
        <taxon>Capillimicrobiaceae</taxon>
        <taxon>Capillimicrobium</taxon>
    </lineage>
</organism>
<reference evidence="2" key="1">
    <citation type="journal article" date="2022" name="Int. J. Syst. Evol. Microbiol.">
        <title>Pseudomonas aegrilactucae sp. nov. and Pseudomonas morbosilactucae sp. nov., pathogens causing bacterial rot of lettuce in Japan.</title>
        <authorList>
            <person name="Sawada H."/>
            <person name="Fujikawa T."/>
            <person name="Satou M."/>
        </authorList>
    </citation>
    <scope>NUCLEOTIDE SEQUENCE</scope>
    <source>
        <strain evidence="2">0166_1</strain>
    </source>
</reference>